<sequence length="180" mass="20387">MPPLPEQGKEEGDEPPIDMAWLYREPDTVLDVNLMVVRADAGSHRLNHWELFWMVRDTPDSEGIRVARRISLEVAKDKNHRRLNHLTYWGAVTKQMGPGSRVYFANIFHVGKLTAGKRDQLETIASNTPVMNPNHNNTLWNCQDFTRAVLSTALQYGILEHRTVQSALDGASQIHPLIPG</sequence>
<keyword evidence="2" id="KW-1185">Reference proteome</keyword>
<dbReference type="Proteomes" id="UP000186601">
    <property type="component" value="Unassembled WGS sequence"/>
</dbReference>
<dbReference type="AlphaFoldDB" id="A0A2R6NTN6"/>
<dbReference type="EMBL" id="MLYV02000842">
    <property type="protein sequence ID" value="PSR76490.1"/>
    <property type="molecule type" value="Genomic_DNA"/>
</dbReference>
<evidence type="ECO:0000313" key="1">
    <source>
        <dbReference type="EMBL" id="PSR76490.1"/>
    </source>
</evidence>
<gene>
    <name evidence="1" type="ORF">PHLCEN_2v8393</name>
</gene>
<organism evidence="1 2">
    <name type="scientific">Hermanssonia centrifuga</name>
    <dbReference type="NCBI Taxonomy" id="98765"/>
    <lineage>
        <taxon>Eukaryota</taxon>
        <taxon>Fungi</taxon>
        <taxon>Dikarya</taxon>
        <taxon>Basidiomycota</taxon>
        <taxon>Agaricomycotina</taxon>
        <taxon>Agaricomycetes</taxon>
        <taxon>Polyporales</taxon>
        <taxon>Meruliaceae</taxon>
        <taxon>Hermanssonia</taxon>
    </lineage>
</organism>
<comment type="caution">
    <text evidence="1">The sequence shown here is derived from an EMBL/GenBank/DDBJ whole genome shotgun (WGS) entry which is preliminary data.</text>
</comment>
<evidence type="ECO:0000313" key="2">
    <source>
        <dbReference type="Proteomes" id="UP000186601"/>
    </source>
</evidence>
<name>A0A2R6NTN6_9APHY</name>
<accession>A0A2R6NTN6</accession>
<proteinExistence type="predicted"/>
<protein>
    <submittedName>
        <fullName evidence="1">Uncharacterized protein</fullName>
    </submittedName>
</protein>
<reference evidence="1 2" key="1">
    <citation type="submission" date="2018-02" db="EMBL/GenBank/DDBJ databases">
        <title>Genome sequence of the basidiomycete white-rot fungus Phlebia centrifuga.</title>
        <authorList>
            <person name="Granchi Z."/>
            <person name="Peng M."/>
            <person name="de Vries R.P."/>
            <person name="Hilden K."/>
            <person name="Makela M.R."/>
            <person name="Grigoriev I."/>
            <person name="Riley R."/>
        </authorList>
    </citation>
    <scope>NUCLEOTIDE SEQUENCE [LARGE SCALE GENOMIC DNA]</scope>
    <source>
        <strain evidence="1 2">FBCC195</strain>
    </source>
</reference>
<dbReference type="OrthoDB" id="37659at2759"/>